<feature type="domain" description="PiggyBac transposable element-derived protein" evidence="2">
    <location>
        <begin position="100"/>
        <end position="156"/>
    </location>
</feature>
<feature type="compositionally biased region" description="Acidic residues" evidence="1">
    <location>
        <begin position="34"/>
        <end position="48"/>
    </location>
</feature>
<feature type="region of interest" description="Disordered" evidence="1">
    <location>
        <begin position="33"/>
        <end position="87"/>
    </location>
</feature>
<dbReference type="KEGG" id="tng:GSTEN00001611G001"/>
<name>Q4TFJ3_TETNG</name>
<organism evidence="3">
    <name type="scientific">Tetraodon nigroviridis</name>
    <name type="common">Spotted green pufferfish</name>
    <name type="synonym">Chelonodon nigroviridis</name>
    <dbReference type="NCBI Taxonomy" id="99883"/>
    <lineage>
        <taxon>Eukaryota</taxon>
        <taxon>Metazoa</taxon>
        <taxon>Chordata</taxon>
        <taxon>Craniata</taxon>
        <taxon>Vertebrata</taxon>
        <taxon>Euteleostomi</taxon>
        <taxon>Actinopterygii</taxon>
        <taxon>Neopterygii</taxon>
        <taxon>Teleostei</taxon>
        <taxon>Neoteleostei</taxon>
        <taxon>Acanthomorphata</taxon>
        <taxon>Eupercaria</taxon>
        <taxon>Tetraodontiformes</taxon>
        <taxon>Tetradontoidea</taxon>
        <taxon>Tetraodontidae</taxon>
        <taxon>Tetraodon</taxon>
    </lineage>
</organism>
<dbReference type="PANTHER" id="PTHR47272:SF1">
    <property type="entry name" value="PIGGYBAC TRANSPOSABLE ELEMENT-DERIVED PROTEIN 3-LIKE"/>
    <property type="match status" value="1"/>
</dbReference>
<sequence length="168" mass="19116">MEPKWRPYSFVGELKMKAAPFCAGGPRAWVVPLDSEDSCLGDSGDSDEEHTSKPADESSNATTQRKRRKVAWKPVEQQNSAKEVPVWQDALPDSETIRRPIQYFQDFFDGKLLDKIVEQSNLYYTQQSPNGALRLDRTELEQFLGTVVYMSIFHASSEQVAISPLWDE</sequence>
<comment type="caution">
    <text evidence="3">The sequence shown here is derived from an EMBL/GenBank/DDBJ whole genome shotgun (WGS) entry which is preliminary data.</text>
</comment>
<evidence type="ECO:0000259" key="2">
    <source>
        <dbReference type="Pfam" id="PF13843"/>
    </source>
</evidence>
<gene>
    <name evidence="3" type="ORF">GSTENG00001611001</name>
</gene>
<dbReference type="OrthoDB" id="10057240at2759"/>
<reference evidence="3" key="2">
    <citation type="submission" date="2004-02" db="EMBL/GenBank/DDBJ databases">
        <authorList>
            <consortium name="Genoscope"/>
            <consortium name="Whitehead Institute Centre for Genome Research"/>
        </authorList>
    </citation>
    <scope>NUCLEOTIDE SEQUENCE</scope>
</reference>
<accession>Q4TFJ3</accession>
<proteinExistence type="predicted"/>
<reference evidence="3" key="1">
    <citation type="journal article" date="2004" name="Nature">
        <title>Genome duplication in the teleost fish Tetraodon nigroviridis reveals the early vertebrate proto-karyotype.</title>
        <authorList>
            <person name="Jaillon O."/>
            <person name="Aury J.-M."/>
            <person name="Brunet F."/>
            <person name="Petit J.-L."/>
            <person name="Stange-Thomann N."/>
            <person name="Mauceli E."/>
            <person name="Bouneau L."/>
            <person name="Fischer C."/>
            <person name="Ozouf-Costaz C."/>
            <person name="Bernot A."/>
            <person name="Nicaud S."/>
            <person name="Jaffe D."/>
            <person name="Fisher S."/>
            <person name="Lutfalla G."/>
            <person name="Dossat C."/>
            <person name="Segurens B."/>
            <person name="Dasilva C."/>
            <person name="Salanoubat M."/>
            <person name="Levy M."/>
            <person name="Boudet N."/>
            <person name="Castellano S."/>
            <person name="Anthouard V."/>
            <person name="Jubin C."/>
            <person name="Castelli V."/>
            <person name="Katinka M."/>
            <person name="Vacherie B."/>
            <person name="Biemont C."/>
            <person name="Skalli Z."/>
            <person name="Cattolico L."/>
            <person name="Poulain J."/>
            <person name="De Berardinis V."/>
            <person name="Cruaud C."/>
            <person name="Duprat S."/>
            <person name="Brottier P."/>
            <person name="Coutanceau J.-P."/>
            <person name="Gouzy J."/>
            <person name="Parra G."/>
            <person name="Lardier G."/>
            <person name="Chapple C."/>
            <person name="McKernan K.J."/>
            <person name="McEwan P."/>
            <person name="Bosak S."/>
            <person name="Kellis M."/>
            <person name="Volff J.-N."/>
            <person name="Guigo R."/>
            <person name="Zody M.C."/>
            <person name="Mesirov J."/>
            <person name="Lindblad-Toh K."/>
            <person name="Birren B."/>
            <person name="Nusbaum C."/>
            <person name="Kahn D."/>
            <person name="Robinson-Rechavi M."/>
            <person name="Laudet V."/>
            <person name="Schachter V."/>
            <person name="Quetier F."/>
            <person name="Saurin W."/>
            <person name="Scarpelli C."/>
            <person name="Wincker P."/>
            <person name="Lander E.S."/>
            <person name="Weissenbach J."/>
            <person name="Roest Crollius H."/>
        </authorList>
    </citation>
    <scope>NUCLEOTIDE SEQUENCE [LARGE SCALE GENOMIC DNA]</scope>
</reference>
<dbReference type="Pfam" id="PF13843">
    <property type="entry name" value="DDE_Tnp_1_7"/>
    <property type="match status" value="1"/>
</dbReference>
<evidence type="ECO:0000256" key="1">
    <source>
        <dbReference type="SAM" id="MobiDB-lite"/>
    </source>
</evidence>
<dbReference type="EMBL" id="CAAE01004433">
    <property type="protein sequence ID" value="CAF88339.1"/>
    <property type="molecule type" value="Genomic_DNA"/>
</dbReference>
<evidence type="ECO:0000313" key="3">
    <source>
        <dbReference type="EMBL" id="CAF88339.1"/>
    </source>
</evidence>
<dbReference type="AlphaFoldDB" id="Q4TFJ3"/>
<dbReference type="PANTHER" id="PTHR47272">
    <property type="entry name" value="DDE_TNP_1_7 DOMAIN-CONTAINING PROTEIN"/>
    <property type="match status" value="1"/>
</dbReference>
<dbReference type="InterPro" id="IPR029526">
    <property type="entry name" value="PGBD"/>
</dbReference>
<protein>
    <submittedName>
        <fullName evidence="3">(spotted green pufferfish) hypothetical protein</fullName>
    </submittedName>
</protein>